<dbReference type="RefSeq" id="WP_348391183.1">
    <property type="nucleotide sequence ID" value="NZ_CP134145.1"/>
</dbReference>
<proteinExistence type="predicted"/>
<evidence type="ECO:0000256" key="1">
    <source>
        <dbReference type="SAM" id="Phobius"/>
    </source>
</evidence>
<organism evidence="2 3">
    <name type="scientific">Thalassotalea psychrophila</name>
    <dbReference type="NCBI Taxonomy" id="3065647"/>
    <lineage>
        <taxon>Bacteria</taxon>
        <taxon>Pseudomonadati</taxon>
        <taxon>Pseudomonadota</taxon>
        <taxon>Gammaproteobacteria</taxon>
        <taxon>Alteromonadales</taxon>
        <taxon>Colwelliaceae</taxon>
        <taxon>Thalassotalea</taxon>
    </lineage>
</organism>
<keyword evidence="1" id="KW-0812">Transmembrane</keyword>
<feature type="transmembrane region" description="Helical" evidence="1">
    <location>
        <begin position="188"/>
        <end position="204"/>
    </location>
</feature>
<feature type="transmembrane region" description="Helical" evidence="1">
    <location>
        <begin position="57"/>
        <end position="76"/>
    </location>
</feature>
<feature type="transmembrane region" description="Helical" evidence="1">
    <location>
        <begin position="157"/>
        <end position="176"/>
    </location>
</feature>
<keyword evidence="1" id="KW-0472">Membrane</keyword>
<feature type="transmembrane region" description="Helical" evidence="1">
    <location>
        <begin position="20"/>
        <end position="37"/>
    </location>
</feature>
<evidence type="ECO:0000313" key="2">
    <source>
        <dbReference type="EMBL" id="WNC72063.1"/>
    </source>
</evidence>
<reference evidence="3" key="1">
    <citation type="submission" date="2023-09" db="EMBL/GenBank/DDBJ databases">
        <authorList>
            <person name="Li S."/>
            <person name="Li X."/>
            <person name="Zhang C."/>
            <person name="Zhao Z."/>
        </authorList>
    </citation>
    <scope>NUCLEOTIDE SEQUENCE [LARGE SCALE GENOMIC DNA]</scope>
    <source>
        <strain evidence="3">SQ149</strain>
    </source>
</reference>
<dbReference type="Proteomes" id="UP001258994">
    <property type="component" value="Chromosome"/>
</dbReference>
<gene>
    <name evidence="2" type="ORF">RGQ13_18380</name>
</gene>
<protein>
    <submittedName>
        <fullName evidence="2">Uncharacterized protein</fullName>
    </submittedName>
</protein>
<keyword evidence="3" id="KW-1185">Reference proteome</keyword>
<dbReference type="EMBL" id="CP134145">
    <property type="protein sequence ID" value="WNC72063.1"/>
    <property type="molecule type" value="Genomic_DNA"/>
</dbReference>
<feature type="transmembrane region" description="Helical" evidence="1">
    <location>
        <begin position="267"/>
        <end position="289"/>
    </location>
</feature>
<sequence length="296" mass="34287">MSIDIKQLLKNKVINEWHLFFLLSVPLSIIILFAMMASDLSTGAGVSHMIGYSVKWAIPFIYILVAASSVHTLFPSPFSMWLMRNQKYIGLCFAVMMAWQALFIFIVSTFLRDYYFEEIYLFRDELEGTIGYILLTAMVVTSFQLGRKFVDTMQWKLVHKVGVYFLWAYPFSVYWWNLTYAEPRAIDYIFYWAGFIAFVFRIAAWGKNRQQWSQTNMPESVTPIVFKLLGSALIICGCVASATGFYWQNSVTTFLTAPPWSAEFELWLPFWPLEPFLSIFSIALGTLFLTKINDSK</sequence>
<name>A0ABY9TTR7_9GAMM</name>
<feature type="transmembrane region" description="Helical" evidence="1">
    <location>
        <begin position="88"/>
        <end position="110"/>
    </location>
</feature>
<feature type="transmembrane region" description="Helical" evidence="1">
    <location>
        <begin position="224"/>
        <end position="247"/>
    </location>
</feature>
<accession>A0ABY9TTR7</accession>
<feature type="transmembrane region" description="Helical" evidence="1">
    <location>
        <begin position="130"/>
        <end position="150"/>
    </location>
</feature>
<keyword evidence="1" id="KW-1133">Transmembrane helix</keyword>
<evidence type="ECO:0000313" key="3">
    <source>
        <dbReference type="Proteomes" id="UP001258994"/>
    </source>
</evidence>